<keyword evidence="2" id="KW-1185">Reference proteome</keyword>
<dbReference type="InterPro" id="IPR036918">
    <property type="entry name" value="Pyrv_Knase_C_sf"/>
</dbReference>
<dbReference type="Gene3D" id="3.40.1380.20">
    <property type="entry name" value="Pyruvate kinase, C-terminal domain"/>
    <property type="match status" value="1"/>
</dbReference>
<sequence>MVYNAKSANDDQFTILLNGQRELEQQLIEIQKACDLSVQHRRKRVKKRYYNLALMAKVVCHTTTEEVKRLIINGTKSLLIDAVTNTLEDVENIYTMIKNTIKDLQTEDPTTHLVVGIALEITGDSCRIGRLRNDCSIFVKKGDIMTLTTDANYKYSSFKEICYVINLVHYLPSLALSEEIKIGNEVHGHIVKKLKGSIAFQVNSPGIINSYEYIDFLKSCHSLDMHVFQLMFTQDLELAAKINTDFVVISNIRWKPLLKVMHHHIKYLYNFKLIGTLDLANGSAKKLDTLGIVKLLDFIWLPNLFTLSKSMQTYVCKDVIPVAKYLKKPIIGSVPLERCSDFHIFENHDFLWKIDCIFIEKSTWCNKYPLIVKKLLPIRDFRRGVVDNPKALLEILTSHQSVVNFIIRTISSIECQAIFLYTKCETAAAALGRVEIYCPVYVLLSMDETDEVTQKQVQLAKVLNLRRNLSSILYYKKTNLCEYKPIDFGLEYARASGHIETGDFVITIEVGKWGVEDTLHLGVDEDVVIMRAFYVAPMNVCEKFKC</sequence>
<dbReference type="InterPro" id="IPR015806">
    <property type="entry name" value="Pyrv_Knase_insert_dom_sf"/>
</dbReference>
<protein>
    <submittedName>
        <fullName evidence="1">Uncharacterized protein</fullName>
    </submittedName>
</protein>
<dbReference type="GO" id="GO:0000287">
    <property type="term" value="F:magnesium ion binding"/>
    <property type="evidence" value="ECO:0007669"/>
    <property type="project" value="InterPro"/>
</dbReference>
<dbReference type="EnsemblMetazoa" id="SCAU004104-RA">
    <property type="protein sequence ID" value="SCAU004104-PA"/>
    <property type="gene ID" value="SCAU004104"/>
</dbReference>
<gene>
    <name evidence="1" type="primary">106093961</name>
</gene>
<dbReference type="InterPro" id="IPR040442">
    <property type="entry name" value="Pyrv_kinase-like_dom_sf"/>
</dbReference>
<name>A0A1I8P1X0_STOCA</name>
<organism evidence="1 2">
    <name type="scientific">Stomoxys calcitrans</name>
    <name type="common">Stable fly</name>
    <name type="synonym">Conops calcitrans</name>
    <dbReference type="NCBI Taxonomy" id="35570"/>
    <lineage>
        <taxon>Eukaryota</taxon>
        <taxon>Metazoa</taxon>
        <taxon>Ecdysozoa</taxon>
        <taxon>Arthropoda</taxon>
        <taxon>Hexapoda</taxon>
        <taxon>Insecta</taxon>
        <taxon>Pterygota</taxon>
        <taxon>Neoptera</taxon>
        <taxon>Endopterygota</taxon>
        <taxon>Diptera</taxon>
        <taxon>Brachycera</taxon>
        <taxon>Muscomorpha</taxon>
        <taxon>Muscoidea</taxon>
        <taxon>Muscidae</taxon>
        <taxon>Stomoxys</taxon>
    </lineage>
</organism>
<dbReference type="Gene3D" id="3.20.20.60">
    <property type="entry name" value="Phosphoenolpyruvate-binding domains"/>
    <property type="match status" value="1"/>
</dbReference>
<dbReference type="KEGG" id="scac:106093961"/>
<dbReference type="GO" id="GO:0004743">
    <property type="term" value="F:pyruvate kinase activity"/>
    <property type="evidence" value="ECO:0007669"/>
    <property type="project" value="InterPro"/>
</dbReference>
<dbReference type="InterPro" id="IPR001697">
    <property type="entry name" value="Pyr_Knase"/>
</dbReference>
<dbReference type="SUPFAM" id="SSF52935">
    <property type="entry name" value="PK C-terminal domain-like"/>
    <property type="match status" value="1"/>
</dbReference>
<dbReference type="AlphaFoldDB" id="A0A1I8P1X0"/>
<reference evidence="1" key="1">
    <citation type="submission" date="2020-05" db="UniProtKB">
        <authorList>
            <consortium name="EnsemblMetazoa"/>
        </authorList>
    </citation>
    <scope>IDENTIFICATION</scope>
    <source>
        <strain evidence="1">USDA</strain>
    </source>
</reference>
<dbReference type="Gene3D" id="2.40.33.10">
    <property type="entry name" value="PK beta-barrel domain-like"/>
    <property type="match status" value="1"/>
</dbReference>
<dbReference type="PANTHER" id="PTHR11817">
    <property type="entry name" value="PYRUVATE KINASE"/>
    <property type="match status" value="1"/>
</dbReference>
<dbReference type="STRING" id="35570.A0A1I8P1X0"/>
<dbReference type="VEuPathDB" id="VectorBase:SCAU004104"/>
<proteinExistence type="predicted"/>
<evidence type="ECO:0000313" key="1">
    <source>
        <dbReference type="EnsemblMetazoa" id="SCAU004104-PA"/>
    </source>
</evidence>
<accession>A0A1I8P1X0</accession>
<dbReference type="Proteomes" id="UP000095300">
    <property type="component" value="Unassembled WGS sequence"/>
</dbReference>
<dbReference type="GO" id="GO:0030955">
    <property type="term" value="F:potassium ion binding"/>
    <property type="evidence" value="ECO:0007669"/>
    <property type="project" value="InterPro"/>
</dbReference>
<dbReference type="OrthoDB" id="7971301at2759"/>
<evidence type="ECO:0000313" key="2">
    <source>
        <dbReference type="Proteomes" id="UP000095300"/>
    </source>
</evidence>